<dbReference type="AlphaFoldDB" id="A0A9W6QQ31"/>
<dbReference type="Proteomes" id="UP001165042">
    <property type="component" value="Unassembled WGS sequence"/>
</dbReference>
<dbReference type="EMBL" id="BSSD01000005">
    <property type="protein sequence ID" value="GLW92725.1"/>
    <property type="molecule type" value="Genomic_DNA"/>
</dbReference>
<gene>
    <name evidence="1" type="ORF">Aglo03_35410</name>
</gene>
<comment type="caution">
    <text evidence="1">The sequence shown here is derived from an EMBL/GenBank/DDBJ whole genome shotgun (WGS) entry which is preliminary data.</text>
</comment>
<evidence type="ECO:0000313" key="1">
    <source>
        <dbReference type="EMBL" id="GLW92725.1"/>
    </source>
</evidence>
<accession>A0A9W6QQ31</accession>
<reference evidence="1" key="1">
    <citation type="submission" date="2023-02" db="EMBL/GenBank/DDBJ databases">
        <title>Actinokineospora globicatena NBRC 15670.</title>
        <authorList>
            <person name="Ichikawa N."/>
            <person name="Sato H."/>
            <person name="Tonouchi N."/>
        </authorList>
    </citation>
    <scope>NUCLEOTIDE SEQUENCE</scope>
    <source>
        <strain evidence="1">NBRC 15670</strain>
    </source>
</reference>
<sequence>MGPGTTCPVCLLADPVGAHCPECGWVLSAGPWAGVPSPARAESYATAFARACRRWDLAVAARAAGYPGAGEPDRLDRMLAYVRGPRPEHGDVVAAVEALTVEGVEAIDDVITPVLLSGAVVVDIHPAGVTLVRLGVDDLGRPRVSTSDYLDWHSLGLPADEDRARFDLAGGTSVVTLPEWPEDAVVLNRLAGWLGIDLPGAHLISGDEPAVDDDLVSALARGVPQRHGCGLILVDVAANGRTSVVVHPLFPAGATALDSPEAVVRIAAPPQDDPLLLAVVAGPAGTPPWHRTLVRTAMVELAPNEKHTVRFRLTGPGTVEITSPDTEAVEVDCLADVVKQVPTRYRRRDSAADLAVAVELGGAAFAKRQELALALFDSIERGHPAPSSVRVAVLAYSDHKGRAPQQVLTVHEFSGLVAARGFVAGLHAAPLTDSVAAPVEDALWAAASLPWRSVARTLVLLGSRPPHSAEHGCPNGHRWDDLARRLERDEVHRVVVWDQFGDEPIPAVWSALSRPHTPLRADWVAADRLAADARALGRAGAATALPFPLTRLPQQETR</sequence>
<name>A0A9W6QQ31_9PSEU</name>
<keyword evidence="2" id="KW-1185">Reference proteome</keyword>
<proteinExistence type="predicted"/>
<evidence type="ECO:0000313" key="2">
    <source>
        <dbReference type="Proteomes" id="UP001165042"/>
    </source>
</evidence>
<organism evidence="1 2">
    <name type="scientific">Actinokineospora globicatena</name>
    <dbReference type="NCBI Taxonomy" id="103729"/>
    <lineage>
        <taxon>Bacteria</taxon>
        <taxon>Bacillati</taxon>
        <taxon>Actinomycetota</taxon>
        <taxon>Actinomycetes</taxon>
        <taxon>Pseudonocardiales</taxon>
        <taxon>Pseudonocardiaceae</taxon>
        <taxon>Actinokineospora</taxon>
    </lineage>
</organism>
<protein>
    <submittedName>
        <fullName evidence="1">Uncharacterized protein</fullName>
    </submittedName>
</protein>
<dbReference type="RefSeq" id="WP_285611215.1">
    <property type="nucleotide sequence ID" value="NZ_BSSD01000005.1"/>
</dbReference>